<keyword evidence="2" id="KW-0238">DNA-binding</keyword>
<reference evidence="5 6" key="1">
    <citation type="submission" date="2024-09" db="EMBL/GenBank/DDBJ databases">
        <authorList>
            <person name="Sun Q."/>
            <person name="Mori K."/>
        </authorList>
    </citation>
    <scope>NUCLEOTIDE SEQUENCE [LARGE SCALE GENOMIC DNA]</scope>
    <source>
        <strain evidence="5 6">JCM 12520</strain>
    </source>
</reference>
<organism evidence="5 6">
    <name type="scientific">Paenibacillus hodogayensis</name>
    <dbReference type="NCBI Taxonomy" id="279208"/>
    <lineage>
        <taxon>Bacteria</taxon>
        <taxon>Bacillati</taxon>
        <taxon>Bacillota</taxon>
        <taxon>Bacilli</taxon>
        <taxon>Bacillales</taxon>
        <taxon>Paenibacillaceae</taxon>
        <taxon>Paenibacillus</taxon>
    </lineage>
</organism>
<keyword evidence="1" id="KW-0805">Transcription regulation</keyword>
<keyword evidence="3" id="KW-0804">Transcription</keyword>
<dbReference type="Gene3D" id="1.10.10.60">
    <property type="entry name" value="Homeodomain-like"/>
    <property type="match status" value="2"/>
</dbReference>
<dbReference type="PROSITE" id="PS00041">
    <property type="entry name" value="HTH_ARAC_FAMILY_1"/>
    <property type="match status" value="1"/>
</dbReference>
<dbReference type="PANTHER" id="PTHR43280">
    <property type="entry name" value="ARAC-FAMILY TRANSCRIPTIONAL REGULATOR"/>
    <property type="match status" value="1"/>
</dbReference>
<dbReference type="EMBL" id="JBHMAG010000029">
    <property type="protein sequence ID" value="MFB9756807.1"/>
    <property type="molecule type" value="Genomic_DNA"/>
</dbReference>
<dbReference type="InterPro" id="IPR009057">
    <property type="entry name" value="Homeodomain-like_sf"/>
</dbReference>
<dbReference type="PROSITE" id="PS01124">
    <property type="entry name" value="HTH_ARAC_FAMILY_2"/>
    <property type="match status" value="1"/>
</dbReference>
<dbReference type="PRINTS" id="PR00032">
    <property type="entry name" value="HTHARAC"/>
</dbReference>
<keyword evidence="6" id="KW-1185">Reference proteome</keyword>
<evidence type="ECO:0000256" key="3">
    <source>
        <dbReference type="ARBA" id="ARBA00023163"/>
    </source>
</evidence>
<dbReference type="SMART" id="SM00342">
    <property type="entry name" value="HTH_ARAC"/>
    <property type="match status" value="1"/>
</dbReference>
<protein>
    <submittedName>
        <fullName evidence="5">AraC family transcriptional regulator</fullName>
    </submittedName>
</protein>
<evidence type="ECO:0000259" key="4">
    <source>
        <dbReference type="PROSITE" id="PS01124"/>
    </source>
</evidence>
<evidence type="ECO:0000256" key="2">
    <source>
        <dbReference type="ARBA" id="ARBA00023125"/>
    </source>
</evidence>
<comment type="caution">
    <text evidence="5">The sequence shown here is derived from an EMBL/GenBank/DDBJ whole genome shotgun (WGS) entry which is preliminary data.</text>
</comment>
<dbReference type="SUPFAM" id="SSF46689">
    <property type="entry name" value="Homeodomain-like"/>
    <property type="match status" value="2"/>
</dbReference>
<dbReference type="InterPro" id="IPR018060">
    <property type="entry name" value="HTH_AraC"/>
</dbReference>
<dbReference type="Pfam" id="PF12833">
    <property type="entry name" value="HTH_18"/>
    <property type="match status" value="1"/>
</dbReference>
<gene>
    <name evidence="5" type="ORF">ACFFNY_35010</name>
</gene>
<evidence type="ECO:0000313" key="6">
    <source>
        <dbReference type="Proteomes" id="UP001589619"/>
    </source>
</evidence>
<dbReference type="RefSeq" id="WP_344904359.1">
    <property type="nucleotide sequence ID" value="NZ_BAAAYO010000002.1"/>
</dbReference>
<proteinExistence type="predicted"/>
<dbReference type="InterPro" id="IPR037923">
    <property type="entry name" value="HTH-like"/>
</dbReference>
<dbReference type="Proteomes" id="UP001589619">
    <property type="component" value="Unassembled WGS sequence"/>
</dbReference>
<dbReference type="PANTHER" id="PTHR43280:SF30">
    <property type="entry name" value="MMSAB OPERON REGULATORY PROTEIN"/>
    <property type="match status" value="1"/>
</dbReference>
<dbReference type="InterPro" id="IPR018062">
    <property type="entry name" value="HTH_AraC-typ_CS"/>
</dbReference>
<name>A0ABV5W8A6_9BACL</name>
<dbReference type="SUPFAM" id="SSF51215">
    <property type="entry name" value="Regulatory protein AraC"/>
    <property type="match status" value="1"/>
</dbReference>
<accession>A0ABV5W8A6</accession>
<dbReference type="CDD" id="cd06986">
    <property type="entry name" value="cupin_MmsR-like_N"/>
    <property type="match status" value="1"/>
</dbReference>
<dbReference type="Gene3D" id="2.60.120.280">
    <property type="entry name" value="Regulatory protein AraC"/>
    <property type="match status" value="1"/>
</dbReference>
<evidence type="ECO:0000256" key="1">
    <source>
        <dbReference type="ARBA" id="ARBA00023015"/>
    </source>
</evidence>
<evidence type="ECO:0000313" key="5">
    <source>
        <dbReference type="EMBL" id="MFB9756807.1"/>
    </source>
</evidence>
<feature type="domain" description="HTH araC/xylS-type" evidence="4">
    <location>
        <begin position="168"/>
        <end position="266"/>
    </location>
</feature>
<dbReference type="InterPro" id="IPR020449">
    <property type="entry name" value="Tscrpt_reg_AraC-type_HTH"/>
</dbReference>
<dbReference type="InterPro" id="IPR003313">
    <property type="entry name" value="AraC-bd"/>
</dbReference>
<sequence length="272" mass="30818">MEFIYTSPLGLADLEVWEVGTQDCWPGAIFGPGVRDMYILHYVHDGQGTYEQGGRAFRVGPGELFLIVPDAVHAYRPDAAMPWSYSWIGFNGSFAARFIEQAGFTEMLPVKQADPDRPVEPLFRDMMGCRDLPAKELLLTGLLYRLLGMLAVPDETVPLRANVGVHVRQAVAFMNARYMERIGLADIASHVGLDEKYVCRLFQQSLSMSPYRYLTEIRMRKACRLLRRQLPGIAEIARSVGYQDPLLFSRMFKKTLGLSPSAYREQSRRQSV</sequence>
<dbReference type="Pfam" id="PF02311">
    <property type="entry name" value="AraC_binding"/>
    <property type="match status" value="1"/>
</dbReference>